<proteinExistence type="predicted"/>
<dbReference type="GO" id="GO:0015616">
    <property type="term" value="F:DNA translocase activity"/>
    <property type="evidence" value="ECO:0007669"/>
    <property type="project" value="TreeGrafter"/>
</dbReference>
<dbReference type="InterPro" id="IPR001650">
    <property type="entry name" value="Helicase_C-like"/>
</dbReference>
<dbReference type="InterPro" id="IPR049730">
    <property type="entry name" value="SNF2/RAD54-like_C"/>
</dbReference>
<dbReference type="SUPFAM" id="SSF52540">
    <property type="entry name" value="P-loop containing nucleoside triphosphate hydrolases"/>
    <property type="match status" value="1"/>
</dbReference>
<dbReference type="GO" id="GO:0004386">
    <property type="term" value="F:helicase activity"/>
    <property type="evidence" value="ECO:0007669"/>
    <property type="project" value="UniProtKB-KW"/>
</dbReference>
<keyword evidence="3" id="KW-0347">Helicase</keyword>
<dbReference type="SMART" id="SM00490">
    <property type="entry name" value="HELICc"/>
    <property type="match status" value="1"/>
</dbReference>
<sequence>FVPLTKEQASLYDATVKAMLDAIQEKEGIGRKGLILATITKLKRLLDHPSLVSGDLDRRFDRSQKLVRLVEMLEETLAANEKTLVFTQYTEAGKIIKEAVLKRFGEEAMFLSGSTSRVMREQMVSRFQSPGGPRIFVISVKAGGFGINLTAATNVIHFDRWWNPSVEDQATDRAYRIGQSKRVQVYKFVSTGTIEEKIDEIIEGKSTLRKKIVGSSDESWMTKLSGADLKKVFSLRREVISEGDEE</sequence>
<protein>
    <submittedName>
        <fullName evidence="3">Snf2/Rad54 family helicase</fullName>
    </submittedName>
</protein>
<evidence type="ECO:0000313" key="3">
    <source>
        <dbReference type="EMBL" id="EQD49957.1"/>
    </source>
</evidence>
<dbReference type="Pfam" id="PF00271">
    <property type="entry name" value="Helicase_C"/>
    <property type="match status" value="1"/>
</dbReference>
<dbReference type="Gene3D" id="3.40.50.300">
    <property type="entry name" value="P-loop containing nucleotide triphosphate hydrolases"/>
    <property type="match status" value="1"/>
</dbReference>
<keyword evidence="1" id="KW-0378">Hydrolase</keyword>
<dbReference type="InterPro" id="IPR027417">
    <property type="entry name" value="P-loop_NTPase"/>
</dbReference>
<reference evidence="3" key="1">
    <citation type="submission" date="2013-08" db="EMBL/GenBank/DDBJ databases">
        <authorList>
            <person name="Mendez C."/>
            <person name="Richter M."/>
            <person name="Ferrer M."/>
            <person name="Sanchez J."/>
        </authorList>
    </citation>
    <scope>NUCLEOTIDE SEQUENCE</scope>
</reference>
<evidence type="ECO:0000256" key="1">
    <source>
        <dbReference type="ARBA" id="ARBA00022801"/>
    </source>
</evidence>
<dbReference type="PANTHER" id="PTHR45629">
    <property type="entry name" value="SNF2/RAD54 FAMILY MEMBER"/>
    <property type="match status" value="1"/>
</dbReference>
<dbReference type="PROSITE" id="PS51194">
    <property type="entry name" value="HELICASE_CTER"/>
    <property type="match status" value="1"/>
</dbReference>
<gene>
    <name evidence="3" type="ORF">B2A_07472</name>
</gene>
<dbReference type="PANTHER" id="PTHR45629:SF7">
    <property type="entry name" value="DNA EXCISION REPAIR PROTEIN ERCC-6-RELATED"/>
    <property type="match status" value="1"/>
</dbReference>
<name>T0ZZA5_9ZZZZ</name>
<accession>T0ZZA5</accession>
<feature type="non-terminal residue" evidence="3">
    <location>
        <position position="1"/>
    </location>
</feature>
<feature type="domain" description="Helicase C-terminal" evidence="2">
    <location>
        <begin position="65"/>
        <end position="225"/>
    </location>
</feature>
<dbReference type="CDD" id="cd18793">
    <property type="entry name" value="SF2_C_SNF"/>
    <property type="match status" value="1"/>
</dbReference>
<evidence type="ECO:0000259" key="2">
    <source>
        <dbReference type="PROSITE" id="PS51194"/>
    </source>
</evidence>
<keyword evidence="3" id="KW-0067">ATP-binding</keyword>
<dbReference type="InterPro" id="IPR050496">
    <property type="entry name" value="SNF2_RAD54_helicase_repair"/>
</dbReference>
<comment type="caution">
    <text evidence="3">The sequence shown here is derived from an EMBL/GenBank/DDBJ whole genome shotgun (WGS) entry which is preliminary data.</text>
</comment>
<reference evidence="3" key="2">
    <citation type="journal article" date="2014" name="ISME J.">
        <title>Microbial stratification in low pH oxic and suboxic macroscopic growths along an acid mine drainage.</title>
        <authorList>
            <person name="Mendez-Garcia C."/>
            <person name="Mesa V."/>
            <person name="Sprenger R.R."/>
            <person name="Richter M."/>
            <person name="Diez M.S."/>
            <person name="Solano J."/>
            <person name="Bargiela R."/>
            <person name="Golyshina O.V."/>
            <person name="Manteca A."/>
            <person name="Ramos J.L."/>
            <person name="Gallego J.R."/>
            <person name="Llorente I."/>
            <person name="Martins Dos Santos V.A."/>
            <person name="Jensen O.N."/>
            <person name="Pelaez A.I."/>
            <person name="Sanchez J."/>
            <person name="Ferrer M."/>
        </authorList>
    </citation>
    <scope>NUCLEOTIDE SEQUENCE</scope>
</reference>
<dbReference type="GO" id="GO:0016787">
    <property type="term" value="F:hydrolase activity"/>
    <property type="evidence" value="ECO:0007669"/>
    <property type="project" value="UniProtKB-KW"/>
</dbReference>
<dbReference type="EMBL" id="AUZZ01005348">
    <property type="protein sequence ID" value="EQD49957.1"/>
    <property type="molecule type" value="Genomic_DNA"/>
</dbReference>
<keyword evidence="3" id="KW-0547">Nucleotide-binding</keyword>
<dbReference type="AlphaFoldDB" id="T0ZZA5"/>
<organism evidence="3">
    <name type="scientific">mine drainage metagenome</name>
    <dbReference type="NCBI Taxonomy" id="410659"/>
    <lineage>
        <taxon>unclassified sequences</taxon>
        <taxon>metagenomes</taxon>
        <taxon>ecological metagenomes</taxon>
    </lineage>
</organism>